<evidence type="ECO:0000313" key="8">
    <source>
        <dbReference type="Proteomes" id="UP001500957"/>
    </source>
</evidence>
<evidence type="ECO:0000256" key="4">
    <source>
        <dbReference type="ARBA" id="ARBA00023285"/>
    </source>
</evidence>
<dbReference type="Pfam" id="PF02607">
    <property type="entry name" value="B12-binding_2"/>
    <property type="match status" value="1"/>
</dbReference>
<proteinExistence type="inferred from homology"/>
<dbReference type="InterPro" id="IPR036594">
    <property type="entry name" value="Meth_synthase_dom"/>
</dbReference>
<protein>
    <submittedName>
        <fullName evidence="7">Cobalamin-dependent protein</fullName>
    </submittedName>
</protein>
<gene>
    <name evidence="7" type="ORF">GCM10009547_02440</name>
</gene>
<evidence type="ECO:0000256" key="5">
    <source>
        <dbReference type="ARBA" id="ARBA00023307"/>
    </source>
</evidence>
<evidence type="ECO:0000256" key="3">
    <source>
        <dbReference type="ARBA" id="ARBA00022991"/>
    </source>
</evidence>
<dbReference type="InterPro" id="IPR003759">
    <property type="entry name" value="Cbl-bd_cap"/>
</dbReference>
<dbReference type="InterPro" id="IPR009050">
    <property type="entry name" value="Globin-like_sf"/>
</dbReference>
<dbReference type="PANTHER" id="PTHR45833">
    <property type="entry name" value="METHIONINE SYNTHASE"/>
    <property type="match status" value="1"/>
</dbReference>
<dbReference type="Pfam" id="PF02310">
    <property type="entry name" value="B12-binding"/>
    <property type="match status" value="1"/>
</dbReference>
<keyword evidence="4" id="KW-0170">Cobalt</keyword>
<dbReference type="PANTHER" id="PTHR45833:SF1">
    <property type="entry name" value="METHIONINE SYNTHASE"/>
    <property type="match status" value="1"/>
</dbReference>
<evidence type="ECO:0000313" key="7">
    <source>
        <dbReference type="EMBL" id="GAA0604168.1"/>
    </source>
</evidence>
<dbReference type="InterPro" id="IPR006158">
    <property type="entry name" value="Cobalamin-bd"/>
</dbReference>
<comment type="caution">
    <text evidence="7">The sequence shown here is derived from an EMBL/GenBank/DDBJ whole genome shotgun (WGS) entry which is preliminary data.</text>
</comment>
<organism evidence="7 8">
    <name type="scientific">Sporichthya brevicatena</name>
    <dbReference type="NCBI Taxonomy" id="171442"/>
    <lineage>
        <taxon>Bacteria</taxon>
        <taxon>Bacillati</taxon>
        <taxon>Actinomycetota</taxon>
        <taxon>Actinomycetes</taxon>
        <taxon>Sporichthyales</taxon>
        <taxon>Sporichthyaceae</taxon>
        <taxon>Sporichthya</taxon>
    </lineage>
</organism>
<dbReference type="Proteomes" id="UP001500957">
    <property type="component" value="Unassembled WGS sequence"/>
</dbReference>
<dbReference type="RefSeq" id="WP_344600718.1">
    <property type="nucleotide sequence ID" value="NZ_BAAAHE010000002.1"/>
</dbReference>
<sequence>MTVTAAELSADVRDRYWDALCRGDRTAAVAAALGELERGVPAIQIFDELVRPAQLEVGRQWATNSWGVAREHVATSISEDVVAALGARTVSGPARGRIVVTCVEGEWHALPARILSESLRLSGWDVSYLGASVPAPHLVSYLHDLGPDLVALSCSVSTSLQRARRMIEAARGAGVPVLAGGRGFGPDGRWALALGANGWAPDPTAALALIESDSWPAFTDPAPPLEHPDDAHVRLRAAHADLVDATMAELARRFPPMAAYGAEQRARTVEDIGYILDFLTAALFLDDVELFTDFVGWLAEILTARGVPAAAVQLGLDALDAVLDAVLDTATDRPSDAATAPAATAADWSRTRSFLACGKERVTPLTAQ</sequence>
<name>A0ABN1G4T9_9ACTN</name>
<feature type="domain" description="B12-binding" evidence="6">
    <location>
        <begin position="95"/>
        <end position="220"/>
    </location>
</feature>
<dbReference type="SUPFAM" id="SSF46458">
    <property type="entry name" value="Globin-like"/>
    <property type="match status" value="1"/>
</dbReference>
<dbReference type="InterPro" id="IPR036724">
    <property type="entry name" value="Cobalamin-bd_sf"/>
</dbReference>
<dbReference type="EMBL" id="BAAAHE010000002">
    <property type="protein sequence ID" value="GAA0604168.1"/>
    <property type="molecule type" value="Genomic_DNA"/>
</dbReference>
<keyword evidence="5" id="KW-0089">Bile pigment</keyword>
<dbReference type="PROSITE" id="PS51332">
    <property type="entry name" value="B12_BINDING"/>
    <property type="match status" value="1"/>
</dbReference>
<keyword evidence="2" id="KW-0479">Metal-binding</keyword>
<evidence type="ECO:0000259" key="6">
    <source>
        <dbReference type="PROSITE" id="PS51332"/>
    </source>
</evidence>
<keyword evidence="3" id="KW-0157">Chromophore</keyword>
<keyword evidence="8" id="KW-1185">Reference proteome</keyword>
<comment type="similarity">
    <text evidence="1">Belongs to the phycobiliprotein family.</text>
</comment>
<dbReference type="InterPro" id="IPR038719">
    <property type="entry name" value="Phycobilisome_asu/bsu_sf"/>
</dbReference>
<dbReference type="Gene3D" id="1.10.1240.10">
    <property type="entry name" value="Methionine synthase domain"/>
    <property type="match status" value="1"/>
</dbReference>
<dbReference type="SUPFAM" id="SSF52242">
    <property type="entry name" value="Cobalamin (vitamin B12)-binding domain"/>
    <property type="match status" value="1"/>
</dbReference>
<evidence type="ECO:0000256" key="1">
    <source>
        <dbReference type="ARBA" id="ARBA00008182"/>
    </source>
</evidence>
<reference evidence="7 8" key="1">
    <citation type="journal article" date="2019" name="Int. J. Syst. Evol. Microbiol.">
        <title>The Global Catalogue of Microorganisms (GCM) 10K type strain sequencing project: providing services to taxonomists for standard genome sequencing and annotation.</title>
        <authorList>
            <consortium name="The Broad Institute Genomics Platform"/>
            <consortium name="The Broad Institute Genome Sequencing Center for Infectious Disease"/>
            <person name="Wu L."/>
            <person name="Ma J."/>
        </authorList>
    </citation>
    <scope>NUCLEOTIDE SEQUENCE [LARGE SCALE GENOMIC DNA]</scope>
    <source>
        <strain evidence="7 8">JCM 10671</strain>
    </source>
</reference>
<evidence type="ECO:0000256" key="2">
    <source>
        <dbReference type="ARBA" id="ARBA00022723"/>
    </source>
</evidence>
<dbReference type="Gene3D" id="3.40.50.280">
    <property type="entry name" value="Cobalamin-binding domain"/>
    <property type="match status" value="1"/>
</dbReference>
<dbReference type="InterPro" id="IPR050554">
    <property type="entry name" value="Met_Synthase/Corrinoid"/>
</dbReference>
<dbReference type="Gene3D" id="1.10.490.20">
    <property type="entry name" value="Phycocyanins"/>
    <property type="match status" value="1"/>
</dbReference>
<accession>A0ABN1G4T9</accession>